<dbReference type="RefSeq" id="WP_184727181.1">
    <property type="nucleotide sequence ID" value="NZ_JACHIW010000001.1"/>
</dbReference>
<dbReference type="SMART" id="SM00530">
    <property type="entry name" value="HTH_XRE"/>
    <property type="match status" value="1"/>
</dbReference>
<proteinExistence type="predicted"/>
<sequence>MVQSSTSSTVQAWELGVRLREHREQLGLTASSVGKTTGIGGSNLSAIEAGKRRLTAAKLSELAKVYELPDDDLADLDALRDQTDQRGWWHDYNHLYSDEFLRLLGLEAGADHIREYAPDIIPGLLQTADYARAMIRAGTPYIKPVDVGPRLETRLARQACLDEPSPVQLTVVLGEAALRQEVGGAAVMRRQLEHLIETSETKSNHVRIRVMPFGIGAHPLIGAALTILSFPSPHLGDLVWQETAVSGGIVDKRQVILESTASFAEAFERALDEAASREIIERIYKQMEQI</sequence>
<dbReference type="InterPro" id="IPR001387">
    <property type="entry name" value="Cro/C1-type_HTH"/>
</dbReference>
<name>A0A840Q7M1_9PSEU</name>
<dbReference type="GO" id="GO:0003677">
    <property type="term" value="F:DNA binding"/>
    <property type="evidence" value="ECO:0007669"/>
    <property type="project" value="InterPro"/>
</dbReference>
<keyword evidence="3" id="KW-1185">Reference proteome</keyword>
<dbReference type="Pfam" id="PF13560">
    <property type="entry name" value="HTH_31"/>
    <property type="match status" value="1"/>
</dbReference>
<dbReference type="PROSITE" id="PS50943">
    <property type="entry name" value="HTH_CROC1"/>
    <property type="match status" value="1"/>
</dbReference>
<reference evidence="2 3" key="1">
    <citation type="submission" date="2020-08" db="EMBL/GenBank/DDBJ databases">
        <title>Sequencing the genomes of 1000 actinobacteria strains.</title>
        <authorList>
            <person name="Klenk H.-P."/>
        </authorList>
    </citation>
    <scope>NUCLEOTIDE SEQUENCE [LARGE SCALE GENOMIC DNA]</scope>
    <source>
        <strain evidence="2 3">DSM 45584</strain>
    </source>
</reference>
<dbReference type="AlphaFoldDB" id="A0A840Q7M1"/>
<evidence type="ECO:0000313" key="3">
    <source>
        <dbReference type="Proteomes" id="UP000584374"/>
    </source>
</evidence>
<feature type="domain" description="HTH cro/C1-type" evidence="1">
    <location>
        <begin position="19"/>
        <end position="73"/>
    </location>
</feature>
<organism evidence="2 3">
    <name type="scientific">Saccharopolyspora phatthalungensis</name>
    <dbReference type="NCBI Taxonomy" id="664693"/>
    <lineage>
        <taxon>Bacteria</taxon>
        <taxon>Bacillati</taxon>
        <taxon>Actinomycetota</taxon>
        <taxon>Actinomycetes</taxon>
        <taxon>Pseudonocardiales</taxon>
        <taxon>Pseudonocardiaceae</taxon>
        <taxon>Saccharopolyspora</taxon>
    </lineage>
</organism>
<dbReference type="InterPro" id="IPR043917">
    <property type="entry name" value="DUF5753"/>
</dbReference>
<dbReference type="InterPro" id="IPR010982">
    <property type="entry name" value="Lambda_DNA-bd_dom_sf"/>
</dbReference>
<dbReference type="Proteomes" id="UP000584374">
    <property type="component" value="Unassembled WGS sequence"/>
</dbReference>
<dbReference type="EMBL" id="JACHIW010000001">
    <property type="protein sequence ID" value="MBB5155937.1"/>
    <property type="molecule type" value="Genomic_DNA"/>
</dbReference>
<dbReference type="SUPFAM" id="SSF47413">
    <property type="entry name" value="lambda repressor-like DNA-binding domains"/>
    <property type="match status" value="1"/>
</dbReference>
<accession>A0A840Q7M1</accession>
<gene>
    <name evidence="2" type="ORF">BJ970_003471</name>
</gene>
<comment type="caution">
    <text evidence="2">The sequence shown here is derived from an EMBL/GenBank/DDBJ whole genome shotgun (WGS) entry which is preliminary data.</text>
</comment>
<dbReference type="Pfam" id="PF19054">
    <property type="entry name" value="DUF5753"/>
    <property type="match status" value="1"/>
</dbReference>
<dbReference type="CDD" id="cd00093">
    <property type="entry name" value="HTH_XRE"/>
    <property type="match status" value="1"/>
</dbReference>
<evidence type="ECO:0000313" key="2">
    <source>
        <dbReference type="EMBL" id="MBB5155937.1"/>
    </source>
</evidence>
<protein>
    <submittedName>
        <fullName evidence="2">Transcriptional regulator with XRE-family HTH domain</fullName>
    </submittedName>
</protein>
<evidence type="ECO:0000259" key="1">
    <source>
        <dbReference type="PROSITE" id="PS50943"/>
    </source>
</evidence>
<dbReference type="Gene3D" id="1.10.260.40">
    <property type="entry name" value="lambda repressor-like DNA-binding domains"/>
    <property type="match status" value="1"/>
</dbReference>